<dbReference type="Pfam" id="PF13173">
    <property type="entry name" value="AAA_14"/>
    <property type="match status" value="1"/>
</dbReference>
<reference evidence="3" key="1">
    <citation type="submission" date="2020-01" db="EMBL/GenBank/DDBJ databases">
        <authorList>
            <person name="Meier V. D."/>
            <person name="Meier V D."/>
        </authorList>
    </citation>
    <scope>NUCLEOTIDE SEQUENCE</scope>
    <source>
        <strain evidence="3">HLG_WM_MAG_04</strain>
    </source>
</reference>
<evidence type="ECO:0000259" key="1">
    <source>
        <dbReference type="Pfam" id="PF13173"/>
    </source>
</evidence>
<dbReference type="InterPro" id="IPR025420">
    <property type="entry name" value="DUF4143"/>
</dbReference>
<accession>A0A6S6SXX0</accession>
<proteinExistence type="predicted"/>
<dbReference type="AlphaFoldDB" id="A0A6S6SXX0"/>
<dbReference type="PANTHER" id="PTHR43566">
    <property type="entry name" value="CONSERVED PROTEIN"/>
    <property type="match status" value="1"/>
</dbReference>
<dbReference type="GO" id="GO:0003676">
    <property type="term" value="F:nucleic acid binding"/>
    <property type="evidence" value="ECO:0007669"/>
    <property type="project" value="InterPro"/>
</dbReference>
<dbReference type="EMBL" id="CACVAX010000043">
    <property type="protein sequence ID" value="CAA6815570.1"/>
    <property type="molecule type" value="Genomic_DNA"/>
</dbReference>
<feature type="domain" description="AAA" evidence="1">
    <location>
        <begin position="18"/>
        <end position="130"/>
    </location>
</feature>
<dbReference type="Pfam" id="PF13635">
    <property type="entry name" value="DUF4143"/>
    <property type="match status" value="1"/>
</dbReference>
<gene>
    <name evidence="3" type="ORF">HELGO_WM6848</name>
</gene>
<dbReference type="InterPro" id="IPR027417">
    <property type="entry name" value="P-loop_NTPase"/>
</dbReference>
<dbReference type="InterPro" id="IPR011335">
    <property type="entry name" value="Restrct_endonuc-II-like"/>
</dbReference>
<evidence type="ECO:0000313" key="3">
    <source>
        <dbReference type="EMBL" id="CAA6815570.1"/>
    </source>
</evidence>
<sequence>MLKRTIENQIKDALKISPVVLIAGARQIGKSTLVSTLDRKYLVMDDITQLDAAINDPQGYVDRVIKPVTIDEIQKVPQLLTPIKLFVDKKRINGQFLLTGSANVLNLNKANDSLAGRLIELTMYPFTAKERNKDPHSNIVDILFSIPTELLDYNKKNASKVSQYILEGSYPLATQMPRHKDRFMWINSYISTYIERDVRAIGELRDIDNFIRFFNILAPRSANILNKSDIANDAKLTNVTVDNYLSLLEKVYQIHLLRPYFENIGKSFIKSPKVYLTDSGINSHVLNIGSADELESSRYKGDVYETFVFAELLKHINYSESVMEFFYYRTSDKKEIDFIVKKGEKILAIEVKSSKSVKKEDFKHIIDFQERSSRDILGIVFYSGEDIVGFSEKLFAVPLAFLL</sequence>
<organism evidence="3">
    <name type="scientific">uncultured Sulfurovum sp</name>
    <dbReference type="NCBI Taxonomy" id="269237"/>
    <lineage>
        <taxon>Bacteria</taxon>
        <taxon>Pseudomonadati</taxon>
        <taxon>Campylobacterota</taxon>
        <taxon>Epsilonproteobacteria</taxon>
        <taxon>Campylobacterales</taxon>
        <taxon>Sulfurovaceae</taxon>
        <taxon>Sulfurovum</taxon>
        <taxon>environmental samples</taxon>
    </lineage>
</organism>
<name>A0A6S6SXX0_9BACT</name>
<dbReference type="InterPro" id="IPR041682">
    <property type="entry name" value="AAA_14"/>
</dbReference>
<feature type="domain" description="DUF4143" evidence="2">
    <location>
        <begin position="195"/>
        <end position="354"/>
    </location>
</feature>
<dbReference type="SUPFAM" id="SSF52540">
    <property type="entry name" value="P-loop containing nucleoside triphosphate hydrolases"/>
    <property type="match status" value="1"/>
</dbReference>
<protein>
    <submittedName>
        <fullName evidence="3">ATPase</fullName>
    </submittedName>
</protein>
<dbReference type="PANTHER" id="PTHR43566:SF2">
    <property type="entry name" value="DUF4143 DOMAIN-CONTAINING PROTEIN"/>
    <property type="match status" value="1"/>
</dbReference>
<dbReference type="InterPro" id="IPR011856">
    <property type="entry name" value="tRNA_endonuc-like_dom_sf"/>
</dbReference>
<dbReference type="SUPFAM" id="SSF52980">
    <property type="entry name" value="Restriction endonuclease-like"/>
    <property type="match status" value="1"/>
</dbReference>
<evidence type="ECO:0000259" key="2">
    <source>
        <dbReference type="Pfam" id="PF13635"/>
    </source>
</evidence>
<dbReference type="Gene3D" id="3.40.1350.10">
    <property type="match status" value="1"/>
</dbReference>